<organism evidence="1 2">
    <name type="scientific">Candidatus Sungbacteria bacterium RIFCSPLOWO2_01_FULL_47_10</name>
    <dbReference type="NCBI Taxonomy" id="1802276"/>
    <lineage>
        <taxon>Bacteria</taxon>
        <taxon>Candidatus Sungiibacteriota</taxon>
    </lineage>
</organism>
<dbReference type="PROSITE" id="PS00409">
    <property type="entry name" value="PROKAR_NTER_METHYL"/>
    <property type="match status" value="1"/>
</dbReference>
<proteinExistence type="predicted"/>
<evidence type="ECO:0000313" key="2">
    <source>
        <dbReference type="Proteomes" id="UP000177982"/>
    </source>
</evidence>
<dbReference type="Proteomes" id="UP000177982">
    <property type="component" value="Unassembled WGS sequence"/>
</dbReference>
<reference evidence="1 2" key="1">
    <citation type="journal article" date="2016" name="Nat. Commun.">
        <title>Thousands of microbial genomes shed light on interconnected biogeochemical processes in an aquifer system.</title>
        <authorList>
            <person name="Anantharaman K."/>
            <person name="Brown C.T."/>
            <person name="Hug L.A."/>
            <person name="Sharon I."/>
            <person name="Castelle C.J."/>
            <person name="Probst A.J."/>
            <person name="Thomas B.C."/>
            <person name="Singh A."/>
            <person name="Wilkins M.J."/>
            <person name="Karaoz U."/>
            <person name="Brodie E.L."/>
            <person name="Williams K.H."/>
            <person name="Hubbard S.S."/>
            <person name="Banfield J.F."/>
        </authorList>
    </citation>
    <scope>NUCLEOTIDE SEQUENCE [LARGE SCALE GENOMIC DNA]</scope>
</reference>
<dbReference type="SUPFAM" id="SSF54523">
    <property type="entry name" value="Pili subunits"/>
    <property type="match status" value="1"/>
</dbReference>
<sequence>MALLKRNFFFCKGFTTVELLLVLGIVVLLAAGAVPLMRLQTSSRLNDASSEIVQLIRMARVRARSGLGDADHGVFFNANPGVSDTVILYRGPSYASRISAFDRMVSFSDSLEISTTIEMNDTNFSKGTGVPSSAGDVLISHSVGGTRTITVNEAGMVEER</sequence>
<accession>A0A1G2L0P3</accession>
<dbReference type="InterPro" id="IPR045584">
    <property type="entry name" value="Pilin-like"/>
</dbReference>
<dbReference type="AlphaFoldDB" id="A0A1G2L0P3"/>
<evidence type="ECO:0008006" key="3">
    <source>
        <dbReference type="Google" id="ProtNLM"/>
    </source>
</evidence>
<dbReference type="InterPro" id="IPR012902">
    <property type="entry name" value="N_methyl_site"/>
</dbReference>
<dbReference type="EMBL" id="MHQO01000055">
    <property type="protein sequence ID" value="OHA05307.1"/>
    <property type="molecule type" value="Genomic_DNA"/>
</dbReference>
<protein>
    <recommendedName>
        <fullName evidence="3">General secretion pathway GspH domain-containing protein</fullName>
    </recommendedName>
</protein>
<evidence type="ECO:0000313" key="1">
    <source>
        <dbReference type="EMBL" id="OHA05307.1"/>
    </source>
</evidence>
<comment type="caution">
    <text evidence="1">The sequence shown here is derived from an EMBL/GenBank/DDBJ whole genome shotgun (WGS) entry which is preliminary data.</text>
</comment>
<name>A0A1G2L0P3_9BACT</name>
<gene>
    <name evidence="1" type="ORF">A2934_02805</name>
</gene>